<proteinExistence type="predicted"/>
<dbReference type="RefSeq" id="WP_002973610.1">
    <property type="nucleotide sequence ID" value="NZ_AOGW02000010.1"/>
</dbReference>
<evidence type="ECO:0000313" key="3">
    <source>
        <dbReference type="Proteomes" id="UP000012371"/>
    </source>
</evidence>
<protein>
    <submittedName>
        <fullName evidence="2">Uncharacterized protein</fullName>
    </submittedName>
</protein>
<evidence type="ECO:0000313" key="2">
    <source>
        <dbReference type="EMBL" id="EMY60952.1"/>
    </source>
</evidence>
<dbReference type="Proteomes" id="UP000012371">
    <property type="component" value="Unassembled WGS sequence"/>
</dbReference>
<accession>N1VW00</accession>
<evidence type="ECO:0000256" key="1">
    <source>
        <dbReference type="SAM" id="Phobius"/>
    </source>
</evidence>
<organism evidence="2 3">
    <name type="scientific">Leptospira terpstrae serovar Hualin str. LT 11-33 = ATCC 700639</name>
    <dbReference type="NCBI Taxonomy" id="1257025"/>
    <lineage>
        <taxon>Bacteria</taxon>
        <taxon>Pseudomonadati</taxon>
        <taxon>Spirochaetota</taxon>
        <taxon>Spirochaetia</taxon>
        <taxon>Leptospirales</taxon>
        <taxon>Leptospiraceae</taxon>
        <taxon>Leptospira</taxon>
    </lineage>
</organism>
<feature type="transmembrane region" description="Helical" evidence="1">
    <location>
        <begin position="43"/>
        <end position="63"/>
    </location>
</feature>
<dbReference type="STRING" id="1257025.LEP1GSC203_1564"/>
<comment type="caution">
    <text evidence="2">The sequence shown here is derived from an EMBL/GenBank/DDBJ whole genome shotgun (WGS) entry which is preliminary data.</text>
</comment>
<keyword evidence="1" id="KW-1133">Transmembrane helix</keyword>
<keyword evidence="1" id="KW-0812">Transmembrane</keyword>
<dbReference type="EMBL" id="AOGW02000010">
    <property type="protein sequence ID" value="EMY60952.1"/>
    <property type="molecule type" value="Genomic_DNA"/>
</dbReference>
<keyword evidence="1" id="KW-0472">Membrane</keyword>
<keyword evidence="3" id="KW-1185">Reference proteome</keyword>
<name>N1VW00_9LEPT</name>
<dbReference type="AlphaFoldDB" id="N1VW00"/>
<reference evidence="2" key="1">
    <citation type="submission" date="2013-03" db="EMBL/GenBank/DDBJ databases">
        <authorList>
            <person name="Harkins D.M."/>
            <person name="Durkin A.S."/>
            <person name="Brinkac L.M."/>
            <person name="Haft D.H."/>
            <person name="Selengut J.D."/>
            <person name="Sanka R."/>
            <person name="DePew J."/>
            <person name="Purushe J."/>
            <person name="Hartskeerl R.A."/>
            <person name="Ahmed A."/>
            <person name="van der Linden H."/>
            <person name="Goris M.G.A."/>
            <person name="Vinetz J.M."/>
            <person name="Sutton G.G."/>
            <person name="Nierman W.C."/>
            <person name="Fouts D.E."/>
        </authorList>
    </citation>
    <scope>NUCLEOTIDE SEQUENCE [LARGE SCALE GENOMIC DNA]</scope>
    <source>
        <strain evidence="2">LT 11-33</strain>
    </source>
</reference>
<gene>
    <name evidence="2" type="ORF">LEP1GSC203_1564</name>
</gene>
<sequence>MNSISSNPNILKNSKRIINSQNCFHGMEFVIIRNHRIFSFRNLNHTISIFVLFLFSITSLLIGCESKPAQIFQFCDNFNEPLDCTEPKTEKDIVFLDQKLFKKENPNYEDFGNFLYFTARETPGFRLVLSKPYNGLDKQTFRSEYVAYLKYGSTSERMEGNLFQNNLVVSFHYLGALLKEEFRHKGIDKSSFVLSALGPILLEYKVIVPGMEPITKQRTVELRWK</sequence>